<dbReference type="GO" id="GO:0000981">
    <property type="term" value="F:DNA-binding transcription factor activity, RNA polymerase II-specific"/>
    <property type="evidence" value="ECO:0007669"/>
    <property type="project" value="InterPro"/>
</dbReference>
<comment type="subcellular location">
    <subcellularLocation>
        <location evidence="1">Nucleus</location>
    </subcellularLocation>
</comment>
<feature type="compositionally biased region" description="Basic and acidic residues" evidence="8">
    <location>
        <begin position="89"/>
        <end position="102"/>
    </location>
</feature>
<dbReference type="SUPFAM" id="SSF57701">
    <property type="entry name" value="Zn2/Cys6 DNA-binding domain"/>
    <property type="match status" value="1"/>
</dbReference>
<feature type="region of interest" description="Disordered" evidence="8">
    <location>
        <begin position="1"/>
        <end position="22"/>
    </location>
</feature>
<evidence type="ECO:0000256" key="6">
    <source>
        <dbReference type="ARBA" id="ARBA00023163"/>
    </source>
</evidence>
<reference evidence="10" key="1">
    <citation type="submission" date="2022-10" db="EMBL/GenBank/DDBJ databases">
        <title>Determination and structural analysis of whole genome sequence of Sarocladium strictum F4-1.</title>
        <authorList>
            <person name="Hu L."/>
            <person name="Jiang Y."/>
        </authorList>
    </citation>
    <scope>NUCLEOTIDE SEQUENCE</scope>
    <source>
        <strain evidence="10">F4-1</strain>
    </source>
</reference>
<dbReference type="CDD" id="cd00067">
    <property type="entry name" value="GAL4"/>
    <property type="match status" value="1"/>
</dbReference>
<feature type="region of interest" description="Disordered" evidence="8">
    <location>
        <begin position="81"/>
        <end position="115"/>
    </location>
</feature>
<evidence type="ECO:0000256" key="4">
    <source>
        <dbReference type="ARBA" id="ARBA00023015"/>
    </source>
</evidence>
<evidence type="ECO:0000256" key="2">
    <source>
        <dbReference type="ARBA" id="ARBA00022723"/>
    </source>
</evidence>
<evidence type="ECO:0000256" key="1">
    <source>
        <dbReference type="ARBA" id="ARBA00004123"/>
    </source>
</evidence>
<keyword evidence="7" id="KW-0539">Nucleus</keyword>
<dbReference type="SMART" id="SM00066">
    <property type="entry name" value="GAL4"/>
    <property type="match status" value="1"/>
</dbReference>
<dbReference type="InterPro" id="IPR036864">
    <property type="entry name" value="Zn2-C6_fun-type_DNA-bd_sf"/>
</dbReference>
<dbReference type="InterPro" id="IPR001138">
    <property type="entry name" value="Zn2Cys6_DnaBD"/>
</dbReference>
<dbReference type="Gene3D" id="4.10.240.10">
    <property type="entry name" value="Zn(2)-C6 fungal-type DNA-binding domain"/>
    <property type="match status" value="1"/>
</dbReference>
<evidence type="ECO:0000256" key="3">
    <source>
        <dbReference type="ARBA" id="ARBA00022833"/>
    </source>
</evidence>
<accession>A0AA39GSV2</accession>
<keyword evidence="11" id="KW-1185">Reference proteome</keyword>
<dbReference type="PROSITE" id="PS00463">
    <property type="entry name" value="ZN2_CY6_FUNGAL_1"/>
    <property type="match status" value="1"/>
</dbReference>
<feature type="domain" description="Zn(2)-C6 fungal-type" evidence="9">
    <location>
        <begin position="27"/>
        <end position="56"/>
    </location>
</feature>
<dbReference type="AlphaFoldDB" id="A0AA39GSV2"/>
<dbReference type="PANTHER" id="PTHR31668">
    <property type="entry name" value="GLUCOSE TRANSPORT TRANSCRIPTION REGULATOR RGT1-RELATED-RELATED"/>
    <property type="match status" value="1"/>
</dbReference>
<dbReference type="InterPro" id="IPR050797">
    <property type="entry name" value="Carb_Metab_Trans_Reg"/>
</dbReference>
<evidence type="ECO:0000256" key="7">
    <source>
        <dbReference type="ARBA" id="ARBA00023242"/>
    </source>
</evidence>
<evidence type="ECO:0000313" key="10">
    <source>
        <dbReference type="EMBL" id="KAK0392098.1"/>
    </source>
</evidence>
<comment type="caution">
    <text evidence="10">The sequence shown here is derived from an EMBL/GenBank/DDBJ whole genome shotgun (WGS) entry which is preliminary data.</text>
</comment>
<name>A0AA39GSV2_SARSR</name>
<dbReference type="GO" id="GO:0003677">
    <property type="term" value="F:DNA binding"/>
    <property type="evidence" value="ECO:0007669"/>
    <property type="project" value="UniProtKB-KW"/>
</dbReference>
<evidence type="ECO:0000259" key="9">
    <source>
        <dbReference type="PROSITE" id="PS50048"/>
    </source>
</evidence>
<keyword evidence="4" id="KW-0805">Transcription regulation</keyword>
<keyword evidence="3" id="KW-0862">Zinc</keyword>
<evidence type="ECO:0000313" key="11">
    <source>
        <dbReference type="Proteomes" id="UP001175261"/>
    </source>
</evidence>
<dbReference type="EMBL" id="JAPDFR010000001">
    <property type="protein sequence ID" value="KAK0392098.1"/>
    <property type="molecule type" value="Genomic_DNA"/>
</dbReference>
<evidence type="ECO:0000256" key="8">
    <source>
        <dbReference type="SAM" id="MobiDB-lite"/>
    </source>
</evidence>
<organism evidence="10 11">
    <name type="scientific">Sarocladium strictum</name>
    <name type="common">Black bundle disease fungus</name>
    <name type="synonym">Acremonium strictum</name>
    <dbReference type="NCBI Taxonomy" id="5046"/>
    <lineage>
        <taxon>Eukaryota</taxon>
        <taxon>Fungi</taxon>
        <taxon>Dikarya</taxon>
        <taxon>Ascomycota</taxon>
        <taxon>Pezizomycotina</taxon>
        <taxon>Sordariomycetes</taxon>
        <taxon>Hypocreomycetidae</taxon>
        <taxon>Hypocreales</taxon>
        <taxon>Sarocladiaceae</taxon>
        <taxon>Sarocladium</taxon>
    </lineage>
</organism>
<evidence type="ECO:0000256" key="5">
    <source>
        <dbReference type="ARBA" id="ARBA00023125"/>
    </source>
</evidence>
<dbReference type="PANTHER" id="PTHR31668:SF18">
    <property type="entry name" value="MALTOSE FERMENTATION REGULATORY PROTEIN MAL13-RELATED"/>
    <property type="match status" value="1"/>
</dbReference>
<keyword evidence="5" id="KW-0238">DNA-binding</keyword>
<keyword evidence="2" id="KW-0479">Metal-binding</keyword>
<dbReference type="GO" id="GO:0008270">
    <property type="term" value="F:zinc ion binding"/>
    <property type="evidence" value="ECO:0007669"/>
    <property type="project" value="InterPro"/>
</dbReference>
<keyword evidence="6" id="KW-0804">Transcription</keyword>
<protein>
    <recommendedName>
        <fullName evidence="9">Zn(2)-C6 fungal-type domain-containing protein</fullName>
    </recommendedName>
</protein>
<proteinExistence type="predicted"/>
<dbReference type="Proteomes" id="UP001175261">
    <property type="component" value="Unassembled WGS sequence"/>
</dbReference>
<dbReference type="Pfam" id="PF00172">
    <property type="entry name" value="Zn_clus"/>
    <property type="match status" value="1"/>
</dbReference>
<sequence>MASVAGAEKTADALNRGKPSKVRVANPCDGCTIRRVRCEADRPCRECRKRGIPCTTLRTRQKRGPKGPRAETSRKVLEFQRSYAAQHGPKTDRRKGPVDLHAESSQASAPGSSPEMDLGAEYLTQYSVVSLGHHWQGRLSLEMYRIFTKLMRDRMQCIWPVVNYDDLIASFTDESAHESHALAAAVCAATIGQLRLPEHLGQRKRSLAFQFAQDSRAFRNQFDFLETISVPSMLTSYFLHMYYVNAGKFKTAGFYMRECITYAQELRLDRSETYDLLESHDRSLKLRSYWLILITERTYCAQNRVPTILPTIDKLPPVDADIGLPPVILEAFASLVSLFACLRANITEVATVPSNEVFDANRLMRYQIDLSVDPRSPKFDEAQCVDLFVTRQWIRLLIWEYTVRHFPLPFQSEVPGFSLSFPVPVARELLSTLSSAKNDSILCHGWALELKVFRVADLLLDIMSLSSLWCSNDTMMVGAEDIVLSLSDILQVVGGTESVFVAQIRGRLGELAVSKGSLVRPKLLSVSEEENTAQEQKKYIDV</sequence>
<gene>
    <name evidence="10" type="ORF">NLU13_1596</name>
</gene>
<dbReference type="CDD" id="cd12148">
    <property type="entry name" value="fungal_TF_MHR"/>
    <property type="match status" value="1"/>
</dbReference>
<dbReference type="GO" id="GO:0005634">
    <property type="term" value="C:nucleus"/>
    <property type="evidence" value="ECO:0007669"/>
    <property type="project" value="UniProtKB-SubCell"/>
</dbReference>
<dbReference type="PROSITE" id="PS50048">
    <property type="entry name" value="ZN2_CY6_FUNGAL_2"/>
    <property type="match status" value="1"/>
</dbReference>